<proteinExistence type="inferred from homology"/>
<dbReference type="Pfam" id="PF13602">
    <property type="entry name" value="ADH_zinc_N_2"/>
    <property type="match status" value="1"/>
</dbReference>
<protein>
    <submittedName>
        <fullName evidence="5">CYFA0S01e03906g1_1</fullName>
    </submittedName>
</protein>
<evidence type="ECO:0000259" key="4">
    <source>
        <dbReference type="SMART" id="SM00829"/>
    </source>
</evidence>
<dbReference type="OrthoDB" id="3509362at2759"/>
<name>A0A061AGN8_CYBFA</name>
<dbReference type="EMBL" id="LK052886">
    <property type="protein sequence ID" value="CDR36728.1"/>
    <property type="molecule type" value="Genomic_DNA"/>
</dbReference>
<keyword evidence="2" id="KW-0551">Lipid droplet</keyword>
<dbReference type="InterPro" id="IPR036291">
    <property type="entry name" value="NAD(P)-bd_dom_sf"/>
</dbReference>
<gene>
    <name evidence="5" type="ORF">CYFA0S_01e03906g</name>
</gene>
<dbReference type="InterPro" id="IPR013154">
    <property type="entry name" value="ADH-like_N"/>
</dbReference>
<dbReference type="PANTHER" id="PTHR11695">
    <property type="entry name" value="ALCOHOL DEHYDROGENASE RELATED"/>
    <property type="match status" value="1"/>
</dbReference>
<evidence type="ECO:0000256" key="3">
    <source>
        <dbReference type="ARBA" id="ARBA00038249"/>
    </source>
</evidence>
<comment type="subcellular location">
    <subcellularLocation>
        <location evidence="1">Lipid droplet</location>
    </subcellularLocation>
</comment>
<dbReference type="SUPFAM" id="SSF51735">
    <property type="entry name" value="NAD(P)-binding Rossmann-fold domains"/>
    <property type="match status" value="1"/>
</dbReference>
<evidence type="ECO:0000256" key="1">
    <source>
        <dbReference type="ARBA" id="ARBA00004502"/>
    </source>
</evidence>
<dbReference type="VEuPathDB" id="FungiDB:BON22_0667"/>
<organism evidence="5">
    <name type="scientific">Cyberlindnera fabianii</name>
    <name type="common">Yeast</name>
    <name type="synonym">Hansenula fabianii</name>
    <dbReference type="NCBI Taxonomy" id="36022"/>
    <lineage>
        <taxon>Eukaryota</taxon>
        <taxon>Fungi</taxon>
        <taxon>Dikarya</taxon>
        <taxon>Ascomycota</taxon>
        <taxon>Saccharomycotina</taxon>
        <taxon>Saccharomycetes</taxon>
        <taxon>Phaffomycetales</taxon>
        <taxon>Phaffomycetaceae</taxon>
        <taxon>Cyberlindnera</taxon>
    </lineage>
</organism>
<dbReference type="SUPFAM" id="SSF50129">
    <property type="entry name" value="GroES-like"/>
    <property type="match status" value="1"/>
</dbReference>
<feature type="domain" description="Enoyl reductase (ER)" evidence="4">
    <location>
        <begin position="15"/>
        <end position="343"/>
    </location>
</feature>
<sequence length="348" mass="38119">MSKINYTQVGYHYNGPLEFIDRTVDVSTLGPHDVLVKIAAAALNPVDLLLYNTAHIVKFFTRSDGGFGRDFAGVVESTGSAVTKFQVGDKISGIFEPLFTQQGSVTEYLIVDTQKSHNIGTIPNNLTLEQAAAFPLTFGTAYTTLTHFKKPAECENVLVLGGATSVGAFTIQLLKKVHKVKNVVTVNSANSAERVKRYGSDIMIDYKKGNVKAQAIELAKDIGKFDLIIDCVGGNDMLGCMSEVLKPKSTGSGYVSINGATVGDYRSSALQFFTWDNVKLFFFPKKWNFKMSSIQEGTWYEYGKGLFEEGLLEIPIDSVHKYANYQDAINTLLDHKAQGKVVITMASS</sequence>
<dbReference type="Pfam" id="PF08240">
    <property type="entry name" value="ADH_N"/>
    <property type="match status" value="1"/>
</dbReference>
<dbReference type="PANTHER" id="PTHR11695:SF294">
    <property type="entry name" value="RETICULON-4-INTERACTING PROTEIN 1, MITOCHONDRIAL"/>
    <property type="match status" value="1"/>
</dbReference>
<dbReference type="GO" id="GO:0016491">
    <property type="term" value="F:oxidoreductase activity"/>
    <property type="evidence" value="ECO:0007669"/>
    <property type="project" value="InterPro"/>
</dbReference>
<dbReference type="GO" id="GO:0005811">
    <property type="term" value="C:lipid droplet"/>
    <property type="evidence" value="ECO:0007669"/>
    <property type="project" value="UniProtKB-SubCell"/>
</dbReference>
<dbReference type="PhylomeDB" id="A0A061AGN8"/>
<dbReference type="InterPro" id="IPR011032">
    <property type="entry name" value="GroES-like_sf"/>
</dbReference>
<evidence type="ECO:0000313" key="5">
    <source>
        <dbReference type="EMBL" id="CDR36728.1"/>
    </source>
</evidence>
<dbReference type="Gene3D" id="3.40.50.720">
    <property type="entry name" value="NAD(P)-binding Rossmann-like Domain"/>
    <property type="match status" value="1"/>
</dbReference>
<dbReference type="AlphaFoldDB" id="A0A061AGN8"/>
<accession>A0A061AGN8</accession>
<comment type="similarity">
    <text evidence="3">Belongs to the YIM1 family.</text>
</comment>
<dbReference type="InterPro" id="IPR050700">
    <property type="entry name" value="YIM1/Zinc_Alcohol_DH_Fams"/>
</dbReference>
<reference evidence="5" key="1">
    <citation type="journal article" date="2014" name="Genome Announc.">
        <title>Genome sequence of the yeast Cyberlindnera fabianii (Hansenula fabianii).</title>
        <authorList>
            <person name="Freel K.C."/>
            <person name="Sarilar V."/>
            <person name="Neuveglise C."/>
            <person name="Devillers H."/>
            <person name="Friedrich A."/>
            <person name="Schacherer J."/>
        </authorList>
    </citation>
    <scope>NUCLEOTIDE SEQUENCE</scope>
    <source>
        <strain evidence="5">YJS4271</strain>
    </source>
</reference>
<dbReference type="Gene3D" id="3.90.180.10">
    <property type="entry name" value="Medium-chain alcohol dehydrogenases, catalytic domain"/>
    <property type="match status" value="1"/>
</dbReference>
<dbReference type="SMART" id="SM00829">
    <property type="entry name" value="PKS_ER"/>
    <property type="match status" value="1"/>
</dbReference>
<dbReference type="GO" id="GO:0005739">
    <property type="term" value="C:mitochondrion"/>
    <property type="evidence" value="ECO:0007669"/>
    <property type="project" value="TreeGrafter"/>
</dbReference>
<dbReference type="InterPro" id="IPR020843">
    <property type="entry name" value="ER"/>
</dbReference>
<evidence type="ECO:0000256" key="2">
    <source>
        <dbReference type="ARBA" id="ARBA00022677"/>
    </source>
</evidence>